<keyword evidence="1 6" id="KW-0645">Protease</keyword>
<evidence type="ECO:0000256" key="2">
    <source>
        <dbReference type="ARBA" id="ARBA00022723"/>
    </source>
</evidence>
<dbReference type="GO" id="GO:0004222">
    <property type="term" value="F:metalloendopeptidase activity"/>
    <property type="evidence" value="ECO:0007669"/>
    <property type="project" value="InterPro"/>
</dbReference>
<keyword evidence="5 6" id="KW-0482">Metalloprotease</keyword>
<dbReference type="Proteomes" id="UP000593563">
    <property type="component" value="Unassembled WGS sequence"/>
</dbReference>
<dbReference type="AlphaFoldDB" id="A0A6L5B9V4"/>
<dbReference type="Gene3D" id="3.30.2010.10">
    <property type="entry name" value="Metalloproteases ('zincins'), catalytic domain"/>
    <property type="match status" value="1"/>
</dbReference>
<evidence type="ECO:0000256" key="1">
    <source>
        <dbReference type="ARBA" id="ARBA00022670"/>
    </source>
</evidence>
<evidence type="ECO:0000313" key="9">
    <source>
        <dbReference type="Proteomes" id="UP000593563"/>
    </source>
</evidence>
<dbReference type="PANTHER" id="PTHR22726:SF1">
    <property type="entry name" value="METALLOENDOPEPTIDASE OMA1, MITOCHONDRIAL"/>
    <property type="match status" value="1"/>
</dbReference>
<dbReference type="InterPro" id="IPR001915">
    <property type="entry name" value="Peptidase_M48"/>
</dbReference>
<reference evidence="8" key="1">
    <citation type="submission" date="2020-01" db="EMBL/GenBank/DDBJ databases">
        <title>The Celery Genome Sequence Reveals Sequential Paleo-tetraploidization, Resistance Gene Elimination, Karyotype Evolution, and Functional Innovation in Apiales.</title>
        <authorList>
            <person name="Song X."/>
        </authorList>
    </citation>
    <scope>NUCLEOTIDE SEQUENCE</scope>
    <source>
        <tissue evidence="8">Leaf</tissue>
    </source>
</reference>
<comment type="caution">
    <text evidence="8">The sequence shown here is derived from an EMBL/GenBank/DDBJ whole genome shotgun (WGS) entry which is preliminary data.</text>
</comment>
<protein>
    <recommendedName>
        <fullName evidence="7">Peptidase M48 domain-containing protein</fullName>
    </recommendedName>
</protein>
<feature type="domain" description="Peptidase M48" evidence="7">
    <location>
        <begin position="164"/>
        <end position="232"/>
    </location>
</feature>
<comment type="similarity">
    <text evidence="6">Belongs to the peptidase M48 family.</text>
</comment>
<evidence type="ECO:0000313" key="8">
    <source>
        <dbReference type="EMBL" id="KAF1002153.1"/>
    </source>
</evidence>
<accession>A0A6L5B9V4</accession>
<dbReference type="GO" id="GO:0051603">
    <property type="term" value="P:proteolysis involved in protein catabolic process"/>
    <property type="evidence" value="ECO:0007669"/>
    <property type="project" value="TreeGrafter"/>
</dbReference>
<keyword evidence="3 6" id="KW-0378">Hydrolase</keyword>
<proteinExistence type="inferred from homology"/>
<dbReference type="Pfam" id="PF01435">
    <property type="entry name" value="Peptidase_M48"/>
    <property type="match status" value="1"/>
</dbReference>
<evidence type="ECO:0000256" key="6">
    <source>
        <dbReference type="RuleBase" id="RU003983"/>
    </source>
</evidence>
<comment type="cofactor">
    <cofactor evidence="6">
        <name>Zn(2+)</name>
        <dbReference type="ChEBI" id="CHEBI:29105"/>
    </cofactor>
    <text evidence="6">Binds 1 zinc ion per subunit.</text>
</comment>
<keyword evidence="4 6" id="KW-0862">Zinc</keyword>
<sequence length="238" mass="26497">MGDFTLCNSMMSTCVSKNMLGFQSDPAKPYRPISCTALPCVKISAVPKNLFKFGSGSATSHMLLSSTTLPSVRISAVSENLLGDLKDQCKNGWILSQTHPQSARIESIAIKILEALQRKTGRRHMLADQQWVQENNSEAKLIKKARRGENVKSTSEHLKEGIAWEFFVVDVPLVQAGYINIGKILVFRGLFDRFKTDAELAMIIAKQVGHVVSRHPQRSLALNLLYHVKISLNFMALK</sequence>
<evidence type="ECO:0000256" key="4">
    <source>
        <dbReference type="ARBA" id="ARBA00022833"/>
    </source>
</evidence>
<dbReference type="EMBL" id="WRXP01001647">
    <property type="protein sequence ID" value="KAF1002153.1"/>
    <property type="molecule type" value="Genomic_DNA"/>
</dbReference>
<evidence type="ECO:0000256" key="5">
    <source>
        <dbReference type="ARBA" id="ARBA00023049"/>
    </source>
</evidence>
<dbReference type="InterPro" id="IPR051156">
    <property type="entry name" value="Mito/Outer_Membr_Metalloprot"/>
</dbReference>
<evidence type="ECO:0000256" key="3">
    <source>
        <dbReference type="ARBA" id="ARBA00022801"/>
    </source>
</evidence>
<name>A0A6L5B9V4_APIGR</name>
<gene>
    <name evidence="8" type="ORF">AG4045_028435</name>
</gene>
<dbReference type="GO" id="GO:0046872">
    <property type="term" value="F:metal ion binding"/>
    <property type="evidence" value="ECO:0007669"/>
    <property type="project" value="UniProtKB-KW"/>
</dbReference>
<dbReference type="GO" id="GO:0016020">
    <property type="term" value="C:membrane"/>
    <property type="evidence" value="ECO:0007669"/>
    <property type="project" value="TreeGrafter"/>
</dbReference>
<dbReference type="PANTHER" id="PTHR22726">
    <property type="entry name" value="METALLOENDOPEPTIDASE OMA1"/>
    <property type="match status" value="1"/>
</dbReference>
<organism evidence="8 9">
    <name type="scientific">Apium graveolens</name>
    <name type="common">Celery</name>
    <dbReference type="NCBI Taxonomy" id="4045"/>
    <lineage>
        <taxon>Eukaryota</taxon>
        <taxon>Viridiplantae</taxon>
        <taxon>Streptophyta</taxon>
        <taxon>Embryophyta</taxon>
        <taxon>Tracheophyta</taxon>
        <taxon>Spermatophyta</taxon>
        <taxon>Magnoliopsida</taxon>
        <taxon>eudicotyledons</taxon>
        <taxon>Gunneridae</taxon>
        <taxon>Pentapetalae</taxon>
        <taxon>asterids</taxon>
        <taxon>campanulids</taxon>
        <taxon>Apiales</taxon>
        <taxon>Apiaceae</taxon>
        <taxon>Apioideae</taxon>
        <taxon>apioid superclade</taxon>
        <taxon>Apieae</taxon>
        <taxon>Apium</taxon>
    </lineage>
</organism>
<evidence type="ECO:0000259" key="7">
    <source>
        <dbReference type="Pfam" id="PF01435"/>
    </source>
</evidence>
<keyword evidence="2" id="KW-0479">Metal-binding</keyword>
<keyword evidence="9" id="KW-1185">Reference proteome</keyword>